<evidence type="ECO:0000313" key="3">
    <source>
        <dbReference type="EMBL" id="MFB9839025.1"/>
    </source>
</evidence>
<keyword evidence="2" id="KW-0472">Membrane</keyword>
<comment type="caution">
    <text evidence="3">The sequence shown here is derived from an EMBL/GenBank/DDBJ whole genome shotgun (WGS) entry which is preliminary data.</text>
</comment>
<keyword evidence="2" id="KW-0812">Transmembrane</keyword>
<name>A0ABV5YVB1_9ACTN</name>
<evidence type="ECO:0000256" key="2">
    <source>
        <dbReference type="SAM" id="Phobius"/>
    </source>
</evidence>
<feature type="region of interest" description="Disordered" evidence="1">
    <location>
        <begin position="101"/>
        <end position="149"/>
    </location>
</feature>
<sequence length="149" mass="16125">MVFVGVIVAVAAVVAGIEVIAQNSSSASLAFFGHQVPGVHTESQVFIVGIIVAFFAGGGLAMSWLSLLRRMRVRRELQDLREDRQETMAALVRKNQQLERELARARGGAPSATATGEVPVPPRPRREAPVSPGPRRDREPVSPFFDNPA</sequence>
<keyword evidence="4" id="KW-1185">Reference proteome</keyword>
<organism evidence="3 4">
    <name type="scientific">Actinoallomurus acaciae</name>
    <dbReference type="NCBI Taxonomy" id="502577"/>
    <lineage>
        <taxon>Bacteria</taxon>
        <taxon>Bacillati</taxon>
        <taxon>Actinomycetota</taxon>
        <taxon>Actinomycetes</taxon>
        <taxon>Streptosporangiales</taxon>
        <taxon>Thermomonosporaceae</taxon>
        <taxon>Actinoallomurus</taxon>
    </lineage>
</organism>
<reference evidence="3 4" key="1">
    <citation type="submission" date="2024-09" db="EMBL/GenBank/DDBJ databases">
        <authorList>
            <person name="Sun Q."/>
            <person name="Mori K."/>
        </authorList>
    </citation>
    <scope>NUCLEOTIDE SEQUENCE [LARGE SCALE GENOMIC DNA]</scope>
    <source>
        <strain evidence="3 4">TBRC 0563</strain>
    </source>
</reference>
<keyword evidence="2" id="KW-1133">Transmembrane helix</keyword>
<proteinExistence type="predicted"/>
<accession>A0ABV5YVB1</accession>
<dbReference type="Proteomes" id="UP001589627">
    <property type="component" value="Unassembled WGS sequence"/>
</dbReference>
<evidence type="ECO:0008006" key="5">
    <source>
        <dbReference type="Google" id="ProtNLM"/>
    </source>
</evidence>
<dbReference type="RefSeq" id="WP_378212107.1">
    <property type="nucleotide sequence ID" value="NZ_JBHLZP010000620.1"/>
</dbReference>
<dbReference type="EMBL" id="JBHLZP010000620">
    <property type="protein sequence ID" value="MFB9839025.1"/>
    <property type="molecule type" value="Genomic_DNA"/>
</dbReference>
<feature type="compositionally biased region" description="Basic and acidic residues" evidence="1">
    <location>
        <begin position="124"/>
        <end position="140"/>
    </location>
</feature>
<protein>
    <recommendedName>
        <fullName evidence="5">Lipopolysaccharide assembly protein A domain-containing protein</fullName>
    </recommendedName>
</protein>
<evidence type="ECO:0000256" key="1">
    <source>
        <dbReference type="SAM" id="MobiDB-lite"/>
    </source>
</evidence>
<feature type="transmembrane region" description="Helical" evidence="2">
    <location>
        <begin position="45"/>
        <end position="68"/>
    </location>
</feature>
<gene>
    <name evidence="3" type="ORF">ACFFNX_43450</name>
</gene>
<evidence type="ECO:0000313" key="4">
    <source>
        <dbReference type="Proteomes" id="UP001589627"/>
    </source>
</evidence>